<proteinExistence type="predicted"/>
<dbReference type="EMBL" id="UINC01098520">
    <property type="protein sequence ID" value="SVC57103.1"/>
    <property type="molecule type" value="Genomic_DNA"/>
</dbReference>
<organism evidence="2">
    <name type="scientific">marine metagenome</name>
    <dbReference type="NCBI Taxonomy" id="408172"/>
    <lineage>
        <taxon>unclassified sequences</taxon>
        <taxon>metagenomes</taxon>
        <taxon>ecological metagenomes</taxon>
    </lineage>
</organism>
<evidence type="ECO:0000313" key="2">
    <source>
        <dbReference type="EMBL" id="SVC57103.1"/>
    </source>
</evidence>
<accession>A0A382N7F3</accession>
<feature type="non-terminal residue" evidence="2">
    <location>
        <position position="31"/>
    </location>
</feature>
<reference evidence="2" key="1">
    <citation type="submission" date="2018-05" db="EMBL/GenBank/DDBJ databases">
        <authorList>
            <person name="Lanie J.A."/>
            <person name="Ng W.-L."/>
            <person name="Kazmierczak K.M."/>
            <person name="Andrzejewski T.M."/>
            <person name="Davidsen T.M."/>
            <person name="Wayne K.J."/>
            <person name="Tettelin H."/>
            <person name="Glass J.I."/>
            <person name="Rusch D."/>
            <person name="Podicherti R."/>
            <person name="Tsui H.-C.T."/>
            <person name="Winkler M.E."/>
        </authorList>
    </citation>
    <scope>NUCLEOTIDE SEQUENCE</scope>
</reference>
<dbReference type="AlphaFoldDB" id="A0A382N7F3"/>
<dbReference type="Pfam" id="PF06750">
    <property type="entry name" value="A24_N_bact"/>
    <property type="match status" value="1"/>
</dbReference>
<name>A0A382N7F3_9ZZZZ</name>
<sequence>MIPFYQNIPIISYILQMGKCNQCLGKISIRY</sequence>
<evidence type="ECO:0000259" key="1">
    <source>
        <dbReference type="Pfam" id="PF06750"/>
    </source>
</evidence>
<feature type="domain" description="Prepilin peptidase A24 N-terminal" evidence="1">
    <location>
        <begin position="2"/>
        <end position="31"/>
    </location>
</feature>
<gene>
    <name evidence="2" type="ORF">METZ01_LOCUS309957</name>
</gene>
<dbReference type="InterPro" id="IPR010627">
    <property type="entry name" value="Prepilin_pept_A24_N"/>
</dbReference>
<protein>
    <recommendedName>
        <fullName evidence="1">Prepilin peptidase A24 N-terminal domain-containing protein</fullName>
    </recommendedName>
</protein>